<comment type="caution">
    <text evidence="6">The sequence shown here is derived from an EMBL/GenBank/DDBJ whole genome shotgun (WGS) entry which is preliminary data.</text>
</comment>
<dbReference type="Gene3D" id="3.40.50.2300">
    <property type="match status" value="2"/>
</dbReference>
<name>A0A645FVX9_9ZZZZ</name>
<reference evidence="6" key="1">
    <citation type="submission" date="2019-08" db="EMBL/GenBank/DDBJ databases">
        <authorList>
            <person name="Kucharzyk K."/>
            <person name="Murdoch R.W."/>
            <person name="Higgins S."/>
            <person name="Loffler F."/>
        </authorList>
    </citation>
    <scope>NUCLEOTIDE SEQUENCE</scope>
</reference>
<evidence type="ECO:0000313" key="6">
    <source>
        <dbReference type="EMBL" id="MPN17840.1"/>
    </source>
</evidence>
<evidence type="ECO:0000256" key="4">
    <source>
        <dbReference type="ARBA" id="ARBA00023163"/>
    </source>
</evidence>
<evidence type="ECO:0000259" key="5">
    <source>
        <dbReference type="Pfam" id="PF13377"/>
    </source>
</evidence>
<evidence type="ECO:0000256" key="1">
    <source>
        <dbReference type="ARBA" id="ARBA00022491"/>
    </source>
</evidence>
<dbReference type="GO" id="GO:0000976">
    <property type="term" value="F:transcription cis-regulatory region binding"/>
    <property type="evidence" value="ECO:0007669"/>
    <property type="project" value="TreeGrafter"/>
</dbReference>
<sequence>MRAIFDAGLQIPQDIAVVGFDGTELAEMVSPQLSTIEQPSRDIGRKAVGLLLNKIENPDAQTERVMMDWRYISRAST</sequence>
<feature type="domain" description="Transcriptional regulator LacI/GalR-like sensor" evidence="5">
    <location>
        <begin position="2"/>
        <end position="77"/>
    </location>
</feature>
<dbReference type="InterPro" id="IPR046335">
    <property type="entry name" value="LacI/GalR-like_sensor"/>
</dbReference>
<dbReference type="EMBL" id="VSSQ01065047">
    <property type="protein sequence ID" value="MPN17840.1"/>
    <property type="molecule type" value="Genomic_DNA"/>
</dbReference>
<dbReference type="SUPFAM" id="SSF53822">
    <property type="entry name" value="Periplasmic binding protein-like I"/>
    <property type="match status" value="1"/>
</dbReference>
<protein>
    <submittedName>
        <fullName evidence="6">Ribose operon repressor</fullName>
    </submittedName>
</protein>
<gene>
    <name evidence="6" type="primary">rbsR_19</name>
    <name evidence="6" type="ORF">SDC9_165195</name>
</gene>
<dbReference type="AlphaFoldDB" id="A0A645FVX9"/>
<proteinExistence type="predicted"/>
<evidence type="ECO:0000256" key="2">
    <source>
        <dbReference type="ARBA" id="ARBA00023015"/>
    </source>
</evidence>
<organism evidence="6">
    <name type="scientific">bioreactor metagenome</name>
    <dbReference type="NCBI Taxonomy" id="1076179"/>
    <lineage>
        <taxon>unclassified sequences</taxon>
        <taxon>metagenomes</taxon>
        <taxon>ecological metagenomes</taxon>
    </lineage>
</organism>
<keyword evidence="3" id="KW-0238">DNA-binding</keyword>
<dbReference type="Pfam" id="PF13377">
    <property type="entry name" value="Peripla_BP_3"/>
    <property type="match status" value="1"/>
</dbReference>
<accession>A0A645FVX9</accession>
<keyword evidence="2" id="KW-0805">Transcription regulation</keyword>
<dbReference type="PANTHER" id="PTHR30146:SF148">
    <property type="entry name" value="HTH-TYPE TRANSCRIPTIONAL REPRESSOR PURR-RELATED"/>
    <property type="match status" value="1"/>
</dbReference>
<keyword evidence="4" id="KW-0804">Transcription</keyword>
<keyword evidence="1" id="KW-0678">Repressor</keyword>
<dbReference type="InterPro" id="IPR028082">
    <property type="entry name" value="Peripla_BP_I"/>
</dbReference>
<evidence type="ECO:0000256" key="3">
    <source>
        <dbReference type="ARBA" id="ARBA00023125"/>
    </source>
</evidence>
<dbReference type="GO" id="GO:0003700">
    <property type="term" value="F:DNA-binding transcription factor activity"/>
    <property type="evidence" value="ECO:0007669"/>
    <property type="project" value="TreeGrafter"/>
</dbReference>
<dbReference type="PANTHER" id="PTHR30146">
    <property type="entry name" value="LACI-RELATED TRANSCRIPTIONAL REPRESSOR"/>
    <property type="match status" value="1"/>
</dbReference>